<feature type="transmembrane region" description="Helical" evidence="6">
    <location>
        <begin position="126"/>
        <end position="154"/>
    </location>
</feature>
<evidence type="ECO:0000256" key="5">
    <source>
        <dbReference type="SAM" id="MobiDB-lite"/>
    </source>
</evidence>
<dbReference type="InterPro" id="IPR036259">
    <property type="entry name" value="MFS_trans_sf"/>
</dbReference>
<evidence type="ECO:0000256" key="1">
    <source>
        <dbReference type="ARBA" id="ARBA00004141"/>
    </source>
</evidence>
<name>A0AA43QI81_9LECA</name>
<protein>
    <recommendedName>
        <fullName evidence="7">Major facilitator superfamily (MFS) profile domain-containing protein</fullName>
    </recommendedName>
</protein>
<feature type="transmembrane region" description="Helical" evidence="6">
    <location>
        <begin position="195"/>
        <end position="213"/>
    </location>
</feature>
<evidence type="ECO:0000313" key="9">
    <source>
        <dbReference type="Proteomes" id="UP001161017"/>
    </source>
</evidence>
<keyword evidence="4 6" id="KW-0472">Membrane</keyword>
<evidence type="ECO:0000313" key="8">
    <source>
        <dbReference type="EMBL" id="MDI1485183.1"/>
    </source>
</evidence>
<feature type="domain" description="Major facilitator superfamily (MFS) profile" evidence="7">
    <location>
        <begin position="1"/>
        <end position="225"/>
    </location>
</feature>
<gene>
    <name evidence="8" type="ORF">OHK93_000318</name>
</gene>
<comment type="subcellular location">
    <subcellularLocation>
        <location evidence="1">Membrane</location>
        <topology evidence="1">Multi-pass membrane protein</topology>
    </subcellularLocation>
</comment>
<dbReference type="EMBL" id="JAPUFD010000001">
    <property type="protein sequence ID" value="MDI1485183.1"/>
    <property type="molecule type" value="Genomic_DNA"/>
</dbReference>
<keyword evidence="3 6" id="KW-1133">Transmembrane helix</keyword>
<evidence type="ECO:0000256" key="6">
    <source>
        <dbReference type="SAM" id="Phobius"/>
    </source>
</evidence>
<sequence length="225" mass="24137">MTDPVLAEEEPKQKLAGAPATDHPIEGLKSSERLSSRSLTSDRVEHEANGETVDLEKMQSEPTPEAVKVPRAQRRGLFGRFTIVAEVTEPKNYPRSTKWFITFVVASAAVAAPLGSAILFPVSVNISMLIVMRLLGGGAAASVQAVGAGTIADIWETKERGHAMGIFYLGPLMGPLLAPIIGGALAQGLGWRSTQWFLAIYGGVLIVFIFFALPEVRLAQLILDD</sequence>
<feature type="compositionally biased region" description="Basic and acidic residues" evidence="5">
    <location>
        <begin position="23"/>
        <end position="59"/>
    </location>
</feature>
<dbReference type="PANTHER" id="PTHR23502">
    <property type="entry name" value="MAJOR FACILITATOR SUPERFAMILY"/>
    <property type="match status" value="1"/>
</dbReference>
<dbReference type="InterPro" id="IPR020846">
    <property type="entry name" value="MFS_dom"/>
</dbReference>
<feature type="region of interest" description="Disordered" evidence="5">
    <location>
        <begin position="1"/>
        <end position="66"/>
    </location>
</feature>
<dbReference type="PANTHER" id="PTHR23502:SF5">
    <property type="entry name" value="QUINIDINE RESISTANCE PROTEIN 3"/>
    <property type="match status" value="1"/>
</dbReference>
<dbReference type="Gene3D" id="1.20.1720.10">
    <property type="entry name" value="Multidrug resistance protein D"/>
    <property type="match status" value="1"/>
</dbReference>
<dbReference type="Pfam" id="PF07690">
    <property type="entry name" value="MFS_1"/>
    <property type="match status" value="1"/>
</dbReference>
<dbReference type="Proteomes" id="UP001161017">
    <property type="component" value="Unassembled WGS sequence"/>
</dbReference>
<comment type="caution">
    <text evidence="8">The sequence shown here is derived from an EMBL/GenBank/DDBJ whole genome shotgun (WGS) entry which is preliminary data.</text>
</comment>
<evidence type="ECO:0000256" key="4">
    <source>
        <dbReference type="ARBA" id="ARBA00023136"/>
    </source>
</evidence>
<dbReference type="InterPro" id="IPR011701">
    <property type="entry name" value="MFS"/>
</dbReference>
<proteinExistence type="predicted"/>
<keyword evidence="2 6" id="KW-0812">Transmembrane</keyword>
<keyword evidence="9" id="KW-1185">Reference proteome</keyword>
<evidence type="ECO:0000259" key="7">
    <source>
        <dbReference type="PROSITE" id="PS50850"/>
    </source>
</evidence>
<dbReference type="SUPFAM" id="SSF103473">
    <property type="entry name" value="MFS general substrate transporter"/>
    <property type="match status" value="1"/>
</dbReference>
<dbReference type="GO" id="GO:0015203">
    <property type="term" value="F:polyamine transmembrane transporter activity"/>
    <property type="evidence" value="ECO:0007669"/>
    <property type="project" value="TreeGrafter"/>
</dbReference>
<dbReference type="GO" id="GO:0005886">
    <property type="term" value="C:plasma membrane"/>
    <property type="evidence" value="ECO:0007669"/>
    <property type="project" value="TreeGrafter"/>
</dbReference>
<evidence type="ECO:0000256" key="3">
    <source>
        <dbReference type="ARBA" id="ARBA00022989"/>
    </source>
</evidence>
<evidence type="ECO:0000256" key="2">
    <source>
        <dbReference type="ARBA" id="ARBA00022692"/>
    </source>
</evidence>
<feature type="transmembrane region" description="Helical" evidence="6">
    <location>
        <begin position="166"/>
        <end position="189"/>
    </location>
</feature>
<dbReference type="PROSITE" id="PS50850">
    <property type="entry name" value="MFS"/>
    <property type="match status" value="1"/>
</dbReference>
<reference evidence="8" key="1">
    <citation type="journal article" date="2023" name="Genome Biol. Evol.">
        <title>First Whole Genome Sequence and Flow Cytometry Genome Size Data for the Lichen-Forming Fungus Ramalina farinacea (Ascomycota).</title>
        <authorList>
            <person name="Llewellyn T."/>
            <person name="Mian S."/>
            <person name="Hill R."/>
            <person name="Leitch I.J."/>
            <person name="Gaya E."/>
        </authorList>
    </citation>
    <scope>NUCLEOTIDE SEQUENCE</scope>
    <source>
        <strain evidence="8">LIQ254RAFAR</strain>
    </source>
</reference>
<organism evidence="8 9">
    <name type="scientific">Ramalina farinacea</name>
    <dbReference type="NCBI Taxonomy" id="258253"/>
    <lineage>
        <taxon>Eukaryota</taxon>
        <taxon>Fungi</taxon>
        <taxon>Dikarya</taxon>
        <taxon>Ascomycota</taxon>
        <taxon>Pezizomycotina</taxon>
        <taxon>Lecanoromycetes</taxon>
        <taxon>OSLEUM clade</taxon>
        <taxon>Lecanoromycetidae</taxon>
        <taxon>Lecanorales</taxon>
        <taxon>Lecanorineae</taxon>
        <taxon>Ramalinaceae</taxon>
        <taxon>Ramalina</taxon>
    </lineage>
</organism>
<feature type="transmembrane region" description="Helical" evidence="6">
    <location>
        <begin position="99"/>
        <end position="120"/>
    </location>
</feature>
<dbReference type="AlphaFoldDB" id="A0AA43QI81"/>
<accession>A0AA43QI81</accession>
<dbReference type="GO" id="GO:0010509">
    <property type="term" value="P:intracellular polyamine homeostasis"/>
    <property type="evidence" value="ECO:0007669"/>
    <property type="project" value="TreeGrafter"/>
</dbReference>